<evidence type="ECO:0000256" key="1">
    <source>
        <dbReference type="SAM" id="SignalP"/>
    </source>
</evidence>
<keyword evidence="1" id="KW-0732">Signal</keyword>
<evidence type="ECO:0008006" key="4">
    <source>
        <dbReference type="Google" id="ProtNLM"/>
    </source>
</evidence>
<dbReference type="EMBL" id="JARJCW010000178">
    <property type="protein sequence ID" value="KAJ7189434.1"/>
    <property type="molecule type" value="Genomic_DNA"/>
</dbReference>
<evidence type="ECO:0000313" key="2">
    <source>
        <dbReference type="EMBL" id="KAJ7189434.1"/>
    </source>
</evidence>
<name>A0AAD6UKF5_9AGAR</name>
<dbReference type="AlphaFoldDB" id="A0AAD6UKF5"/>
<feature type="signal peptide" evidence="1">
    <location>
        <begin position="1"/>
        <end position="25"/>
    </location>
</feature>
<organism evidence="2 3">
    <name type="scientific">Mycena pura</name>
    <dbReference type="NCBI Taxonomy" id="153505"/>
    <lineage>
        <taxon>Eukaryota</taxon>
        <taxon>Fungi</taxon>
        <taxon>Dikarya</taxon>
        <taxon>Basidiomycota</taxon>
        <taxon>Agaricomycotina</taxon>
        <taxon>Agaricomycetes</taxon>
        <taxon>Agaricomycetidae</taxon>
        <taxon>Agaricales</taxon>
        <taxon>Marasmiineae</taxon>
        <taxon>Mycenaceae</taxon>
        <taxon>Mycena</taxon>
    </lineage>
</organism>
<keyword evidence="3" id="KW-1185">Reference proteome</keyword>
<comment type="caution">
    <text evidence="2">The sequence shown here is derived from an EMBL/GenBank/DDBJ whole genome shotgun (WGS) entry which is preliminary data.</text>
</comment>
<protein>
    <recommendedName>
        <fullName evidence="4">Lysine-specific metallo-endopeptidase domain-containing protein</fullName>
    </recommendedName>
</protein>
<sequence>MWPRKPKSVVFVLLTLAVPLWSSAALQMNAARDTIVTVSSSLPRLKLTPQHTDFSSFDLMVDLSSASSTSSPLLHLPSSCAQYVGAGLECAAGMTAAHVQFEDCGEPFTVCRCADAAMSLATVADRLGRVPVGLRRYAGVLFVMGTTEPGPSAYTLPSGDIHLFGDCAVDTWVHETMHAFDFSVDGSGILIQSGSPGWAAALAADTCAPDDYSLTNQVEATWKDFAQVGVLYTYTLLHGGTLPPGFVVACMAHQLAFMAALPLFDPMQLFGNDCAITNSGPAARHTKAPQTLDPSRTFGVVSTEATPLKNGNAGSTLARRSRSVQGAFMYYLVLVILQNAFKLMY</sequence>
<reference evidence="2" key="1">
    <citation type="submission" date="2023-03" db="EMBL/GenBank/DDBJ databases">
        <title>Massive genome expansion in bonnet fungi (Mycena s.s.) driven by repeated elements and novel gene families across ecological guilds.</title>
        <authorList>
            <consortium name="Lawrence Berkeley National Laboratory"/>
            <person name="Harder C.B."/>
            <person name="Miyauchi S."/>
            <person name="Viragh M."/>
            <person name="Kuo A."/>
            <person name="Thoen E."/>
            <person name="Andreopoulos B."/>
            <person name="Lu D."/>
            <person name="Skrede I."/>
            <person name="Drula E."/>
            <person name="Henrissat B."/>
            <person name="Morin E."/>
            <person name="Kohler A."/>
            <person name="Barry K."/>
            <person name="LaButti K."/>
            <person name="Morin E."/>
            <person name="Salamov A."/>
            <person name="Lipzen A."/>
            <person name="Mereny Z."/>
            <person name="Hegedus B."/>
            <person name="Baldrian P."/>
            <person name="Stursova M."/>
            <person name="Weitz H."/>
            <person name="Taylor A."/>
            <person name="Grigoriev I.V."/>
            <person name="Nagy L.G."/>
            <person name="Martin F."/>
            <person name="Kauserud H."/>
        </authorList>
    </citation>
    <scope>NUCLEOTIDE SEQUENCE</scope>
    <source>
        <strain evidence="2">9144</strain>
    </source>
</reference>
<proteinExistence type="predicted"/>
<evidence type="ECO:0000313" key="3">
    <source>
        <dbReference type="Proteomes" id="UP001219525"/>
    </source>
</evidence>
<dbReference type="Proteomes" id="UP001219525">
    <property type="component" value="Unassembled WGS sequence"/>
</dbReference>
<accession>A0AAD6UKF5</accession>
<gene>
    <name evidence="2" type="ORF">GGX14DRAFT_580730</name>
</gene>
<feature type="chain" id="PRO_5042013462" description="Lysine-specific metallo-endopeptidase domain-containing protein" evidence="1">
    <location>
        <begin position="26"/>
        <end position="345"/>
    </location>
</feature>